<accession>A0ABT2EZC3</accession>
<keyword evidence="1" id="KW-1133">Transmembrane helix</keyword>
<feature type="transmembrane region" description="Helical" evidence="1">
    <location>
        <begin position="6"/>
        <end position="29"/>
    </location>
</feature>
<comment type="caution">
    <text evidence="2">The sequence shown here is derived from an EMBL/GenBank/DDBJ whole genome shotgun (WGS) entry which is preliminary data.</text>
</comment>
<proteinExistence type="predicted"/>
<keyword evidence="1" id="KW-0472">Membrane</keyword>
<keyword evidence="3" id="KW-1185">Reference proteome</keyword>
<gene>
    <name evidence="2" type="ORF">NXS11_01290</name>
</gene>
<evidence type="ECO:0000313" key="3">
    <source>
        <dbReference type="Proteomes" id="UP001205609"/>
    </source>
</evidence>
<dbReference type="EMBL" id="JANUXY010000001">
    <property type="protein sequence ID" value="MCS4485522.1"/>
    <property type="molecule type" value="Genomic_DNA"/>
</dbReference>
<organism evidence="2 3">
    <name type="scientific">Staphylococcus americanisciuri</name>
    <dbReference type="NCBI Taxonomy" id="2973940"/>
    <lineage>
        <taxon>Bacteria</taxon>
        <taxon>Bacillati</taxon>
        <taxon>Bacillota</taxon>
        <taxon>Bacilli</taxon>
        <taxon>Bacillales</taxon>
        <taxon>Staphylococcaceae</taxon>
        <taxon>Staphylococcus</taxon>
    </lineage>
</organism>
<reference evidence="2 3" key="1">
    <citation type="journal article" date="2023" name="Int. J. Syst. Evol. Microbiol.">
        <title>Streptococcus sciuri sp. nov., Staphylococcus marylandisciuri sp. nov. and Staphylococcus americanisciuri sp. nov., isolated from faeces of eastern grey squirrel (Sciurus carolinensis).</title>
        <authorList>
            <person name="Volokhov D.V."/>
            <person name="Zagorodnyaya T.A."/>
            <person name="Furtak V.A."/>
            <person name="Nattanmai G."/>
            <person name="Randall L."/>
            <person name="Jose S."/>
            <person name="Gao Y."/>
            <person name="Eisenberg T."/>
            <person name="Delmonte P."/>
            <person name="Blom J."/>
            <person name="Mitchell K.K."/>
        </authorList>
    </citation>
    <scope>NUCLEOTIDE SEQUENCE [LARGE SCALE GENOMIC DNA]</scope>
    <source>
        <strain evidence="2 3">GRT3</strain>
    </source>
</reference>
<keyword evidence="1" id="KW-0812">Transmembrane</keyword>
<evidence type="ECO:0008006" key="4">
    <source>
        <dbReference type="Google" id="ProtNLM"/>
    </source>
</evidence>
<evidence type="ECO:0000256" key="1">
    <source>
        <dbReference type="SAM" id="Phobius"/>
    </source>
</evidence>
<dbReference type="RefSeq" id="WP_259197985.1">
    <property type="nucleotide sequence ID" value="NZ_JANUXY010000001.1"/>
</dbReference>
<name>A0ABT2EZC3_9STAP</name>
<evidence type="ECO:0000313" key="2">
    <source>
        <dbReference type="EMBL" id="MCS4485522.1"/>
    </source>
</evidence>
<protein>
    <recommendedName>
        <fullName evidence="4">Type II secretion system protein</fullName>
    </recommendedName>
</protein>
<sequence>MNRSAYTLLEALFAFFLVSLLSFSTLPLLHQLALTYQDNIDELDLKRTLYFYLKENTLEGRMQFDRYVINHTHQNICITNIQNNKTYCHQSARVYHD</sequence>
<dbReference type="Proteomes" id="UP001205609">
    <property type="component" value="Unassembled WGS sequence"/>
</dbReference>